<dbReference type="AlphaFoldDB" id="A0A0V0QT37"/>
<evidence type="ECO:0000313" key="2">
    <source>
        <dbReference type="EMBL" id="KRX05454.1"/>
    </source>
</evidence>
<dbReference type="GO" id="GO:0004672">
    <property type="term" value="F:protein kinase activity"/>
    <property type="evidence" value="ECO:0007669"/>
    <property type="project" value="InterPro"/>
</dbReference>
<dbReference type="InterPro" id="IPR011009">
    <property type="entry name" value="Kinase-like_dom_sf"/>
</dbReference>
<dbReference type="GO" id="GO:0005524">
    <property type="term" value="F:ATP binding"/>
    <property type="evidence" value="ECO:0007669"/>
    <property type="project" value="InterPro"/>
</dbReference>
<dbReference type="InParanoid" id="A0A0V0QT37"/>
<dbReference type="Proteomes" id="UP000054937">
    <property type="component" value="Unassembled WGS sequence"/>
</dbReference>
<evidence type="ECO:0000313" key="3">
    <source>
        <dbReference type="Proteomes" id="UP000054937"/>
    </source>
</evidence>
<sequence length="440" mass="52295">MSQIKIDLNQYTILETLSEQNLNQTTTQKTLLVEKKSQIPQNQNENFENQKNQITNQNQNVTNLFVIKQYISTDKKTIQNQEQNYLLEEKILQKIDKPRYFLPLAGSQFREFYNQTLQKTQYQFLSRTVKMETNLKNLIQEKKNQKIHFTENELISFARQLTYSLEKMQRSGFAHKNLSLTNILVYFENKISQKKQKENPLCFSSDEEDAQYFQNGKSFQINNSNNLNINKKSENNENSENNYGLKLNSAIKNTSMNLNQQQDSQIPEKTKQFLEKNKKNCELSHLQTPDHREIKYVLSDIFDAKVNNSQSVLGQHAYRPEEVKQKLSQQPFLAPEIRQMVQNSELFNQQYFKWSGWRSDLFSLGIILINMATLEDINTYEIQEDMPKFTQQIQFLFKKIDRIYYKNLTNMINEMIIFSLQQREDLTQFSNNLNFKRFLN</sequence>
<name>A0A0V0QT37_PSEPJ</name>
<protein>
    <submittedName>
        <fullName evidence="2">Protein kinase-like domain</fullName>
    </submittedName>
</protein>
<organism evidence="2 3">
    <name type="scientific">Pseudocohnilembus persalinus</name>
    <name type="common">Ciliate</name>
    <dbReference type="NCBI Taxonomy" id="266149"/>
    <lineage>
        <taxon>Eukaryota</taxon>
        <taxon>Sar</taxon>
        <taxon>Alveolata</taxon>
        <taxon>Ciliophora</taxon>
        <taxon>Intramacronucleata</taxon>
        <taxon>Oligohymenophorea</taxon>
        <taxon>Scuticociliatia</taxon>
        <taxon>Philasterida</taxon>
        <taxon>Pseudocohnilembidae</taxon>
        <taxon>Pseudocohnilembus</taxon>
    </lineage>
</organism>
<dbReference type="EMBL" id="LDAU01000107">
    <property type="protein sequence ID" value="KRX05454.1"/>
    <property type="molecule type" value="Genomic_DNA"/>
</dbReference>
<gene>
    <name evidence="2" type="ORF">PPERSA_04491</name>
</gene>
<dbReference type="PROSITE" id="PS50011">
    <property type="entry name" value="PROTEIN_KINASE_DOM"/>
    <property type="match status" value="1"/>
</dbReference>
<reference evidence="2 3" key="1">
    <citation type="journal article" date="2015" name="Sci. Rep.">
        <title>Genome of the facultative scuticociliatosis pathogen Pseudocohnilembus persalinus provides insight into its virulence through horizontal gene transfer.</title>
        <authorList>
            <person name="Xiong J."/>
            <person name="Wang G."/>
            <person name="Cheng J."/>
            <person name="Tian M."/>
            <person name="Pan X."/>
            <person name="Warren A."/>
            <person name="Jiang C."/>
            <person name="Yuan D."/>
            <person name="Miao W."/>
        </authorList>
    </citation>
    <scope>NUCLEOTIDE SEQUENCE [LARGE SCALE GENOMIC DNA]</scope>
    <source>
        <strain evidence="2">36N120E</strain>
    </source>
</reference>
<proteinExistence type="predicted"/>
<feature type="domain" description="Protein kinase" evidence="1">
    <location>
        <begin position="11"/>
        <end position="439"/>
    </location>
</feature>
<keyword evidence="2" id="KW-0808">Transferase</keyword>
<dbReference type="Gene3D" id="1.10.510.10">
    <property type="entry name" value="Transferase(Phosphotransferase) domain 1"/>
    <property type="match status" value="1"/>
</dbReference>
<dbReference type="InterPro" id="IPR000719">
    <property type="entry name" value="Prot_kinase_dom"/>
</dbReference>
<evidence type="ECO:0000259" key="1">
    <source>
        <dbReference type="PROSITE" id="PS50011"/>
    </source>
</evidence>
<dbReference type="SUPFAM" id="SSF56112">
    <property type="entry name" value="Protein kinase-like (PK-like)"/>
    <property type="match status" value="1"/>
</dbReference>
<keyword evidence="2" id="KW-0418">Kinase</keyword>
<keyword evidence="3" id="KW-1185">Reference proteome</keyword>
<accession>A0A0V0QT37</accession>
<comment type="caution">
    <text evidence="2">The sequence shown here is derived from an EMBL/GenBank/DDBJ whole genome shotgun (WGS) entry which is preliminary data.</text>
</comment>